<evidence type="ECO:0000256" key="4">
    <source>
        <dbReference type="ARBA" id="ARBA00022840"/>
    </source>
</evidence>
<dbReference type="Pfam" id="PF00271">
    <property type="entry name" value="Helicase_C"/>
    <property type="match status" value="1"/>
</dbReference>
<evidence type="ECO:0000256" key="1">
    <source>
        <dbReference type="ARBA" id="ARBA00012552"/>
    </source>
</evidence>
<dbReference type="Pfam" id="PF00575">
    <property type="entry name" value="S1"/>
    <property type="match status" value="1"/>
</dbReference>
<proteinExistence type="predicted"/>
<gene>
    <name evidence="10" type="ORF">M9Y10_041168</name>
</gene>
<dbReference type="SUPFAM" id="SSF52540">
    <property type="entry name" value="P-loop containing nucleoside triphosphate hydrolases"/>
    <property type="match status" value="1"/>
</dbReference>
<evidence type="ECO:0000256" key="3">
    <source>
        <dbReference type="ARBA" id="ARBA00022801"/>
    </source>
</evidence>
<accession>A0ABR2K3L9</accession>
<keyword evidence="6" id="KW-0539">Nucleus</keyword>
<dbReference type="SMART" id="SM00487">
    <property type="entry name" value="DEXDc"/>
    <property type="match status" value="1"/>
</dbReference>
<dbReference type="PANTHER" id="PTHR18934:SF85">
    <property type="entry name" value="ATP-DEPENDENT RNA HELICASE DHX8"/>
    <property type="match status" value="1"/>
</dbReference>
<name>A0ABR2K3L9_9EUKA</name>
<reference evidence="10 11" key="1">
    <citation type="submission" date="2024-04" db="EMBL/GenBank/DDBJ databases">
        <title>Tritrichomonas musculus Genome.</title>
        <authorList>
            <person name="Alves-Ferreira E."/>
            <person name="Grigg M."/>
            <person name="Lorenzi H."/>
            <person name="Galac M."/>
        </authorList>
    </citation>
    <scope>NUCLEOTIDE SEQUENCE [LARGE SCALE GENOMIC DNA]</scope>
    <source>
        <strain evidence="10 11">EAF2021</strain>
    </source>
</reference>
<dbReference type="Pfam" id="PF21010">
    <property type="entry name" value="HA2_C"/>
    <property type="match status" value="1"/>
</dbReference>
<evidence type="ECO:0000256" key="5">
    <source>
        <dbReference type="ARBA" id="ARBA00023187"/>
    </source>
</evidence>
<feature type="domain" description="Helicase C-terminal" evidence="9">
    <location>
        <begin position="547"/>
        <end position="729"/>
    </location>
</feature>
<dbReference type="PROSITE" id="PS00690">
    <property type="entry name" value="DEAH_ATP_HELICASE"/>
    <property type="match status" value="1"/>
</dbReference>
<dbReference type="EMBL" id="JAPFFF010000007">
    <property type="protein sequence ID" value="KAK8885716.1"/>
    <property type="molecule type" value="Genomic_DNA"/>
</dbReference>
<dbReference type="Gene3D" id="2.40.50.140">
    <property type="entry name" value="Nucleic acid-binding proteins"/>
    <property type="match status" value="1"/>
</dbReference>
<evidence type="ECO:0000256" key="2">
    <source>
        <dbReference type="ARBA" id="ARBA00022741"/>
    </source>
</evidence>
<dbReference type="InterPro" id="IPR002464">
    <property type="entry name" value="DNA/RNA_helicase_DEAH_CS"/>
</dbReference>
<dbReference type="InterPro" id="IPR048333">
    <property type="entry name" value="HA2_WH"/>
</dbReference>
<dbReference type="Proteomes" id="UP001470230">
    <property type="component" value="Unassembled WGS sequence"/>
</dbReference>
<dbReference type="PANTHER" id="PTHR18934">
    <property type="entry name" value="ATP-DEPENDENT RNA HELICASE"/>
    <property type="match status" value="1"/>
</dbReference>
<dbReference type="PROSITE" id="PS50126">
    <property type="entry name" value="S1"/>
    <property type="match status" value="1"/>
</dbReference>
<dbReference type="InterPro" id="IPR003029">
    <property type="entry name" value="S1_domain"/>
</dbReference>
<evidence type="ECO:0000256" key="6">
    <source>
        <dbReference type="ARBA" id="ARBA00023242"/>
    </source>
</evidence>
<dbReference type="SMART" id="SM00316">
    <property type="entry name" value="S1"/>
    <property type="match status" value="1"/>
</dbReference>
<dbReference type="InterPro" id="IPR012340">
    <property type="entry name" value="NA-bd_OB-fold"/>
</dbReference>
<protein>
    <recommendedName>
        <fullName evidence="1">RNA helicase</fullName>
        <ecNumber evidence="1">3.6.4.13</ecNumber>
    </recommendedName>
</protein>
<organism evidence="10 11">
    <name type="scientific">Tritrichomonas musculus</name>
    <dbReference type="NCBI Taxonomy" id="1915356"/>
    <lineage>
        <taxon>Eukaryota</taxon>
        <taxon>Metamonada</taxon>
        <taxon>Parabasalia</taxon>
        <taxon>Tritrichomonadida</taxon>
        <taxon>Tritrichomonadidae</taxon>
        <taxon>Tritrichomonas</taxon>
    </lineage>
</organism>
<sequence>MEKIRELALSSYVYQQVKTLLHIDKRNVSDFLIDIARKSSSLDDFIVNLKTRKVTLPIELSRNIFNIVQRHGQFQLSEEAKLPITMTMNPMTLPIEKPEIGEIYRGRVTSVTAHGVFIKIDEFPGKPTGFCHVKEMRADPLSDVKASEILNIGEKVFAKVLEPVGNKLTLSIRGIDQTTGKNADELFVANIKTFDGGARTRRLKSPERFEFEQLMNSGALKANEIMAFSGDNGILSRAAEVEEDFEIALNTKVPPFLANLKREKKISLPSQVISNPEGSLARAAREVSRISKERQEQRRLQSQVSHGPSTVGLLDDEEAAISNTKLEGLPEWKKQSFKSFGPKNSDNSRQKLPIYDFKDAILQMIVKHRVFILVGETGCGKTTQIPQYLYEWGVTKKKIAVTQPRRVAAISVAKRVAHEMDCNVGGLVGYCVRFEESLSESTRIKFVTDGMLLKECLSDRTLSEYGIVMLDEAHERTIHTDVLFGLMKKILEDDKSDLKVIVTSATLQQEKFSEFFFDCPVLTIPGRTYPVQTSYATKSQMNYLDFAVQTVLSLHCTEPKPGDILLFLTGQDDIDTACELIFQKGKVLENQYGPLIVLPIYSTLPSEQQSMIFEPTPAGSRKVVVATNIAETSITIDGIRYVVDPGFVKELWYDPKIGMDTLKVVPISKAAANQRKGRAGRTAEGKCIRLYTEEAFNKEMKDASVPEIQRSNMAMVSLQLIAMGIDDLINFEFMDKPPTHTIIDALEQLYALEAVDDEGHLTTIGRKMAQFPLNPQLSKMLIASGEMGCSEEIMTIVAILSVQGIWYRPRQKQANADAMKARLNREEGDHLTLLHAYREWVKAGRSEQWCKDNYVHFRSLKRADDVIEQLRGLMERFHLNVASCGNDTQTVLKAIVSGFFAKAARKDGQKGYRTLVDDHLVHMFPGSALFGRDPDYVIFHELVNTTKEFMRNTVMVEPRWLVELAPKFYRKASAAEITQRKKNERLTPLGDQRRDHDRDWRITEQRIVRL</sequence>
<dbReference type="CDD" id="cd17917">
    <property type="entry name" value="DEXHc_RHA-like"/>
    <property type="match status" value="1"/>
</dbReference>
<dbReference type="PROSITE" id="PS51194">
    <property type="entry name" value="HELICASE_CTER"/>
    <property type="match status" value="1"/>
</dbReference>
<dbReference type="Pfam" id="PF00270">
    <property type="entry name" value="DEAD"/>
    <property type="match status" value="1"/>
</dbReference>
<dbReference type="InterPro" id="IPR007502">
    <property type="entry name" value="Helicase-assoc_dom"/>
</dbReference>
<dbReference type="Pfam" id="PF04408">
    <property type="entry name" value="WHD_HA2"/>
    <property type="match status" value="1"/>
</dbReference>
<keyword evidence="5" id="KW-0508">mRNA splicing</keyword>
<feature type="domain" description="S1 motif" evidence="7">
    <location>
        <begin position="101"/>
        <end position="173"/>
    </location>
</feature>
<dbReference type="EC" id="3.6.4.13" evidence="1"/>
<dbReference type="InterPro" id="IPR014001">
    <property type="entry name" value="Helicase_ATP-bd"/>
</dbReference>
<dbReference type="InterPro" id="IPR011709">
    <property type="entry name" value="DEAD-box_helicase_OB_fold"/>
</dbReference>
<dbReference type="Gene3D" id="3.40.50.300">
    <property type="entry name" value="P-loop containing nucleotide triphosphate hydrolases"/>
    <property type="match status" value="2"/>
</dbReference>
<comment type="caution">
    <text evidence="10">The sequence shown here is derived from an EMBL/GenBank/DDBJ whole genome shotgun (WGS) entry which is preliminary data.</text>
</comment>
<feature type="domain" description="Helicase ATP-binding" evidence="8">
    <location>
        <begin position="362"/>
        <end position="525"/>
    </location>
</feature>
<keyword evidence="11" id="KW-1185">Reference proteome</keyword>
<dbReference type="Gene3D" id="1.20.120.1080">
    <property type="match status" value="1"/>
</dbReference>
<dbReference type="GO" id="GO:0004386">
    <property type="term" value="F:helicase activity"/>
    <property type="evidence" value="ECO:0007669"/>
    <property type="project" value="UniProtKB-KW"/>
</dbReference>
<keyword evidence="4" id="KW-0067">ATP-binding</keyword>
<dbReference type="CDD" id="cd18791">
    <property type="entry name" value="SF2_C_RHA"/>
    <property type="match status" value="1"/>
</dbReference>
<dbReference type="SMART" id="SM00847">
    <property type="entry name" value="HA2"/>
    <property type="match status" value="1"/>
</dbReference>
<evidence type="ECO:0000259" key="9">
    <source>
        <dbReference type="PROSITE" id="PS51194"/>
    </source>
</evidence>
<keyword evidence="2" id="KW-0547">Nucleotide-binding</keyword>
<keyword evidence="10" id="KW-0347">Helicase</keyword>
<dbReference type="SUPFAM" id="SSF50249">
    <property type="entry name" value="Nucleic acid-binding proteins"/>
    <property type="match status" value="1"/>
</dbReference>
<dbReference type="InterPro" id="IPR001650">
    <property type="entry name" value="Helicase_C-like"/>
</dbReference>
<dbReference type="PROSITE" id="PS51192">
    <property type="entry name" value="HELICASE_ATP_BIND_1"/>
    <property type="match status" value="1"/>
</dbReference>
<dbReference type="InterPro" id="IPR011545">
    <property type="entry name" value="DEAD/DEAH_box_helicase_dom"/>
</dbReference>
<evidence type="ECO:0000259" key="8">
    <source>
        <dbReference type="PROSITE" id="PS51192"/>
    </source>
</evidence>
<keyword evidence="3" id="KW-0378">Hydrolase</keyword>
<dbReference type="Pfam" id="PF07717">
    <property type="entry name" value="OB_NTP_bind"/>
    <property type="match status" value="1"/>
</dbReference>
<dbReference type="SMART" id="SM00490">
    <property type="entry name" value="HELICc"/>
    <property type="match status" value="1"/>
</dbReference>
<evidence type="ECO:0000259" key="7">
    <source>
        <dbReference type="PROSITE" id="PS50126"/>
    </source>
</evidence>
<dbReference type="InterPro" id="IPR027417">
    <property type="entry name" value="P-loop_NTPase"/>
</dbReference>
<evidence type="ECO:0000313" key="11">
    <source>
        <dbReference type="Proteomes" id="UP001470230"/>
    </source>
</evidence>
<keyword evidence="5" id="KW-0507">mRNA processing</keyword>
<evidence type="ECO:0000313" key="10">
    <source>
        <dbReference type="EMBL" id="KAK8885716.1"/>
    </source>
</evidence>